<evidence type="ECO:0000256" key="8">
    <source>
        <dbReference type="HAMAP-Rule" id="MF_00197"/>
    </source>
</evidence>
<dbReference type="NCBIfam" id="TIGR00652">
    <property type="entry name" value="DapF"/>
    <property type="match status" value="1"/>
</dbReference>
<dbReference type="InterPro" id="IPR018510">
    <property type="entry name" value="DAP_epimerase_AS"/>
</dbReference>
<evidence type="ECO:0000256" key="1">
    <source>
        <dbReference type="ARBA" id="ARBA00005196"/>
    </source>
</evidence>
<evidence type="ECO:0000256" key="6">
    <source>
        <dbReference type="ARBA" id="ARBA00023235"/>
    </source>
</evidence>
<feature type="active site" description="Proton acceptor" evidence="8">
    <location>
        <position position="200"/>
    </location>
</feature>
<proteinExistence type="inferred from homology"/>
<comment type="pathway">
    <text evidence="1 8">Amino-acid biosynthesis; L-lysine biosynthesis via DAP pathway; DL-2,6-diaminopimelate from LL-2,6-diaminopimelate: step 1/1.</text>
</comment>
<organism evidence="10 11">
    <name type="scientific">Aureispira anguillae</name>
    <dbReference type="NCBI Taxonomy" id="2864201"/>
    <lineage>
        <taxon>Bacteria</taxon>
        <taxon>Pseudomonadati</taxon>
        <taxon>Bacteroidota</taxon>
        <taxon>Saprospiria</taxon>
        <taxon>Saprospirales</taxon>
        <taxon>Saprospiraceae</taxon>
        <taxon>Aureispira</taxon>
    </lineage>
</organism>
<feature type="binding site" evidence="8">
    <location>
        <begin position="190"/>
        <end position="191"/>
    </location>
    <ligand>
        <name>substrate</name>
    </ligand>
</feature>
<accession>A0A915YFZ5</accession>
<evidence type="ECO:0000313" key="11">
    <source>
        <dbReference type="Proteomes" id="UP001060919"/>
    </source>
</evidence>
<feature type="active site" description="Proton donor" evidence="8">
    <location>
        <position position="74"/>
    </location>
</feature>
<dbReference type="GO" id="GO:0009089">
    <property type="term" value="P:lysine biosynthetic process via diaminopimelate"/>
    <property type="evidence" value="ECO:0007669"/>
    <property type="project" value="UniProtKB-UniRule"/>
</dbReference>
<keyword evidence="6 8" id="KW-0413">Isomerase</keyword>
<keyword evidence="11" id="KW-1185">Reference proteome</keyword>
<dbReference type="Pfam" id="PF01678">
    <property type="entry name" value="DAP_epimerase"/>
    <property type="match status" value="2"/>
</dbReference>
<evidence type="ECO:0000256" key="7">
    <source>
        <dbReference type="ARBA" id="ARBA00051712"/>
    </source>
</evidence>
<comment type="subcellular location">
    <subcellularLocation>
        <location evidence="8">Cytoplasm</location>
    </subcellularLocation>
</comment>
<feature type="binding site" evidence="8">
    <location>
        <position position="172"/>
    </location>
    <ligand>
        <name>substrate</name>
    </ligand>
</feature>
<dbReference type="RefSeq" id="WP_264793524.1">
    <property type="nucleotide sequence ID" value="NZ_AP026867.1"/>
</dbReference>
<protein>
    <recommendedName>
        <fullName evidence="3 8">Diaminopimelate epimerase</fullName>
        <shortName evidence="8">DAP epimerase</shortName>
        <ecNumber evidence="3 8">5.1.1.7</ecNumber>
    </recommendedName>
    <alternativeName>
        <fullName evidence="8">PLP-independent amino acid racemase</fullName>
    </alternativeName>
</protein>
<feature type="binding site" evidence="8">
    <location>
        <begin position="201"/>
        <end position="202"/>
    </location>
    <ligand>
        <name>substrate</name>
    </ligand>
</feature>
<comment type="caution">
    <text evidence="8">Lacks conserved residue(s) required for the propagation of feature annotation.</text>
</comment>
<evidence type="ECO:0000256" key="9">
    <source>
        <dbReference type="PROSITE-ProRule" id="PRU10125"/>
    </source>
</evidence>
<dbReference type="PROSITE" id="PS01326">
    <property type="entry name" value="DAP_EPIMERASE"/>
    <property type="match status" value="1"/>
</dbReference>
<dbReference type="GO" id="GO:0005829">
    <property type="term" value="C:cytosol"/>
    <property type="evidence" value="ECO:0007669"/>
    <property type="project" value="TreeGrafter"/>
</dbReference>
<feature type="site" description="Could be important to modulate the pK values of the two catalytic cysteine residues" evidence="8">
    <location>
        <position position="140"/>
    </location>
</feature>
<keyword evidence="8" id="KW-0963">Cytoplasm</keyword>
<keyword evidence="5 8" id="KW-0457">Lysine biosynthesis</keyword>
<comment type="similarity">
    <text evidence="2 8">Belongs to the diaminopimelate epimerase family.</text>
</comment>
<dbReference type="PANTHER" id="PTHR31689">
    <property type="entry name" value="DIAMINOPIMELATE EPIMERASE, CHLOROPLASTIC"/>
    <property type="match status" value="1"/>
</dbReference>
<name>A0A915YFZ5_9BACT</name>
<evidence type="ECO:0000256" key="5">
    <source>
        <dbReference type="ARBA" id="ARBA00023154"/>
    </source>
</evidence>
<feature type="active site" evidence="9">
    <location>
        <position position="74"/>
    </location>
</feature>
<dbReference type="Gene3D" id="3.10.310.10">
    <property type="entry name" value="Diaminopimelate Epimerase, Chain A, domain 1"/>
    <property type="match status" value="2"/>
</dbReference>
<keyword evidence="4 8" id="KW-0028">Amino-acid biosynthesis</keyword>
<dbReference type="Proteomes" id="UP001060919">
    <property type="component" value="Chromosome"/>
</dbReference>
<dbReference type="KEGG" id="aup:AsAng_0031780"/>
<evidence type="ECO:0000256" key="4">
    <source>
        <dbReference type="ARBA" id="ARBA00022605"/>
    </source>
</evidence>
<feature type="binding site" evidence="8">
    <location>
        <position position="65"/>
    </location>
    <ligand>
        <name>substrate</name>
    </ligand>
</feature>
<dbReference type="EMBL" id="AP026867">
    <property type="protein sequence ID" value="BDS12455.1"/>
    <property type="molecule type" value="Genomic_DNA"/>
</dbReference>
<feature type="binding site" evidence="8">
    <location>
        <position position="13"/>
    </location>
    <ligand>
        <name>substrate</name>
    </ligand>
</feature>
<dbReference type="SUPFAM" id="SSF54506">
    <property type="entry name" value="Diaminopimelate epimerase-like"/>
    <property type="match status" value="2"/>
</dbReference>
<dbReference type="GO" id="GO:0008837">
    <property type="term" value="F:diaminopimelate epimerase activity"/>
    <property type="evidence" value="ECO:0007669"/>
    <property type="project" value="UniProtKB-UniRule"/>
</dbReference>
<feature type="site" description="Could be important to modulate the pK values of the two catalytic cysteine residues" evidence="8">
    <location>
        <position position="190"/>
    </location>
</feature>
<dbReference type="AlphaFoldDB" id="A0A915YFZ5"/>
<dbReference type="HAMAP" id="MF_00197">
    <property type="entry name" value="DAP_epimerase"/>
    <property type="match status" value="1"/>
</dbReference>
<dbReference type="PANTHER" id="PTHR31689:SF0">
    <property type="entry name" value="DIAMINOPIMELATE EPIMERASE"/>
    <property type="match status" value="1"/>
</dbReference>
<dbReference type="EC" id="5.1.1.7" evidence="3 8"/>
<dbReference type="InterPro" id="IPR001653">
    <property type="entry name" value="DAP_epimerase_DapF"/>
</dbReference>
<comment type="function">
    <text evidence="8">Catalyzes the stereoinversion of LL-2,6-diaminopimelate (L,L-DAP) to meso-diaminopimelate (meso-DAP), a precursor of L-lysine and an essential component of the bacterial peptidoglycan.</text>
</comment>
<feature type="binding site" evidence="8">
    <location>
        <begin position="75"/>
        <end position="76"/>
    </location>
    <ligand>
        <name>substrate</name>
    </ligand>
</feature>
<evidence type="ECO:0000313" key="10">
    <source>
        <dbReference type="EMBL" id="BDS12455.1"/>
    </source>
</evidence>
<sequence length="263" mass="29432">MQIPFYKYQGTGNDFILIDNRDLILPNLSQAIIEQWCNRKFGIGADGLMLLQKKEGFDFEMVYYNSDGNLGSMCGNGGRCITAFAHFLGVLTTPKAYFYAADGPHHALLNGTDYVELKMGDVSSVAYSPNSIFLDTGSPHHIEFVQQINDIDVYNQGRAIRYNDHYRATGTNVNFVEVTQENQLTVATYERGVENETLSCGTGVTAAALAYHLEFSLNSPTHPINIQTKGGQLTVRFQYKDQQFYDIWLCGPAIQVFKGHIKL</sequence>
<gene>
    <name evidence="8" type="primary">dapF</name>
    <name evidence="10" type="ORF">AsAng_0031780</name>
</gene>
<evidence type="ECO:0000256" key="2">
    <source>
        <dbReference type="ARBA" id="ARBA00010219"/>
    </source>
</evidence>
<reference evidence="10" key="1">
    <citation type="submission" date="2022-09" db="EMBL/GenBank/DDBJ databases">
        <title>Aureispira anguillicida sp. nov., isolated from Leptocephalus of Japanese eel Anguilla japonica.</title>
        <authorList>
            <person name="Yuasa K."/>
            <person name="Mekata T."/>
            <person name="Ikunari K."/>
        </authorList>
    </citation>
    <scope>NUCLEOTIDE SEQUENCE</scope>
    <source>
        <strain evidence="10">EL160426</strain>
    </source>
</reference>
<comment type="catalytic activity">
    <reaction evidence="7 8">
        <text>(2S,6S)-2,6-diaminopimelate = meso-2,6-diaminopimelate</text>
        <dbReference type="Rhea" id="RHEA:15393"/>
        <dbReference type="ChEBI" id="CHEBI:57609"/>
        <dbReference type="ChEBI" id="CHEBI:57791"/>
        <dbReference type="EC" id="5.1.1.7"/>
    </reaction>
</comment>
<comment type="subunit">
    <text evidence="8">Homodimer.</text>
</comment>
<evidence type="ECO:0000256" key="3">
    <source>
        <dbReference type="ARBA" id="ARBA00013080"/>
    </source>
</evidence>